<evidence type="ECO:0000313" key="3">
    <source>
        <dbReference type="Proteomes" id="UP001179540"/>
    </source>
</evidence>
<reference evidence="2" key="1">
    <citation type="submission" date="2023-01" db="EMBL/GenBank/DDBJ databases">
        <title>Phages are important unrecognized players in the ecology of the oral pathogen Porphyromonas gingivalis.</title>
        <authorList>
            <person name="Matrishin C.B."/>
            <person name="Kauffman K.M."/>
        </authorList>
    </citation>
    <scope>NUCLEOTIDE SEQUENCE</scope>
    <source>
        <strain evidence="2">HG1691old</strain>
    </source>
</reference>
<dbReference type="SUPFAM" id="SSF53448">
    <property type="entry name" value="Nucleotide-diphospho-sugar transferases"/>
    <property type="match status" value="1"/>
</dbReference>
<accession>A0AAE9XA58</accession>
<dbReference type="AlphaFoldDB" id="A0AAE9XA58"/>
<feature type="domain" description="Glycosyltransferase 2-like" evidence="1">
    <location>
        <begin position="6"/>
        <end position="166"/>
    </location>
</feature>
<dbReference type="PANTHER" id="PTHR43179:SF7">
    <property type="entry name" value="RHAMNOSYLTRANSFERASE WBBL"/>
    <property type="match status" value="1"/>
</dbReference>
<dbReference type="Pfam" id="PF00535">
    <property type="entry name" value="Glycos_transf_2"/>
    <property type="match status" value="1"/>
</dbReference>
<dbReference type="InterPro" id="IPR001173">
    <property type="entry name" value="Glyco_trans_2-like"/>
</dbReference>
<dbReference type="PANTHER" id="PTHR43179">
    <property type="entry name" value="RHAMNOSYLTRANSFERASE WBBL"/>
    <property type="match status" value="1"/>
</dbReference>
<protein>
    <submittedName>
        <fullName evidence="2">Glycosyltransferase family 2 protein</fullName>
    </submittedName>
</protein>
<dbReference type="Gene3D" id="3.90.550.10">
    <property type="entry name" value="Spore Coat Polysaccharide Biosynthesis Protein SpsA, Chain A"/>
    <property type="match status" value="1"/>
</dbReference>
<name>A0AAE9XA58_PORGN</name>
<evidence type="ECO:0000259" key="1">
    <source>
        <dbReference type="Pfam" id="PF00535"/>
    </source>
</evidence>
<gene>
    <name evidence="2" type="ORF">NY149_09285</name>
</gene>
<organism evidence="2 3">
    <name type="scientific">Porphyromonas gingivalis</name>
    <name type="common">Bacteroides gingivalis</name>
    <dbReference type="NCBI Taxonomy" id="837"/>
    <lineage>
        <taxon>Bacteria</taxon>
        <taxon>Pseudomonadati</taxon>
        <taxon>Bacteroidota</taxon>
        <taxon>Bacteroidia</taxon>
        <taxon>Bacteroidales</taxon>
        <taxon>Porphyromonadaceae</taxon>
        <taxon>Porphyromonas</taxon>
    </lineage>
</organism>
<dbReference type="RefSeq" id="WP_021661728.1">
    <property type="nucleotide sequence ID" value="NZ_BAABSI010000001.1"/>
</dbReference>
<dbReference type="Proteomes" id="UP001179540">
    <property type="component" value="Chromosome"/>
</dbReference>
<dbReference type="InterPro" id="IPR029044">
    <property type="entry name" value="Nucleotide-diphossugar_trans"/>
</dbReference>
<proteinExistence type="predicted"/>
<sequence length="298" mass="33655">MSPTLSILIPVYKRDCRRLLEELYKQAEELSVGYEIILGDDCSGEPYTSQYIAYEQEGLCRLVSAEENMGAGRLRNRLAEEAQGEQLLILDSDTLPASPDFIERYLRHASGTTVVCGGFVYPPKSTNPLRQRYGAEVESRSAEERARKPHSGFISMAFMIPRKQMLATGFPPNMGMGYEDILFGERLRQAGIPILHIDNPVEHYHCDTAEGFLATTRSYLDNLYCHREELAELVSLLRAYDLLKRLHLMRMVAALWPLIRSSLEKQLTGAKPSLLLFSLYKLLYVASLSLACVKKADP</sequence>
<evidence type="ECO:0000313" key="2">
    <source>
        <dbReference type="EMBL" id="WCF98682.1"/>
    </source>
</evidence>
<dbReference type="EMBL" id="CP116613">
    <property type="protein sequence ID" value="WCF98682.1"/>
    <property type="molecule type" value="Genomic_DNA"/>
</dbReference>